<proteinExistence type="predicted"/>
<reference evidence="1 2" key="1">
    <citation type="submission" date="2016-06" db="EMBL/GenBank/DDBJ databases">
        <title>Acetobacter pasteurianus NBRC 3188 whole genome sequencing project.</title>
        <authorList>
            <person name="Matsutani M."/>
            <person name="Shiwa Y."/>
            <person name="Okamoto-Kainuma A."/>
            <person name="Ishikawa M."/>
            <person name="Koizumi Y."/>
            <person name="Yoshikawa H."/>
            <person name="Yakushi T."/>
            <person name="Matsushita K."/>
        </authorList>
    </citation>
    <scope>NUCLEOTIDE SEQUENCE [LARGE SCALE GENOMIC DNA]</scope>
    <source>
        <strain evidence="1 2">NBRC 3188</strain>
    </source>
</reference>
<comment type="caution">
    <text evidence="1">The sequence shown here is derived from an EMBL/GenBank/DDBJ whole genome shotgun (WGS) entry which is preliminary data.</text>
</comment>
<organism evidence="1 2">
    <name type="scientific">Acetobacter pasteurianus NBRC 3188</name>
    <dbReference type="NCBI Taxonomy" id="1226663"/>
    <lineage>
        <taxon>Bacteria</taxon>
        <taxon>Pseudomonadati</taxon>
        <taxon>Pseudomonadota</taxon>
        <taxon>Alphaproteobacteria</taxon>
        <taxon>Acetobacterales</taxon>
        <taxon>Acetobacteraceae</taxon>
        <taxon>Acetobacter</taxon>
    </lineage>
</organism>
<sequence>MYFDDPFFIKTIDDFRQRTSNFTSEMKAIQFEQEVAPLLDQRFNHITRFVPDFVTGRHIIDNPIGASDPLRPFNAFSLGNWLILAEIARVPTIPSRIISVVPTNSIISRYGNSISPEHKSAQDKLDKALEALKDDEILRYDSASAACLKAMMQAGEDDITLRRGVCVKPGGGIMPLIYHPHMIKHDERVAEATMTYCQEETPVWARTWIPAMRIEKKDGNTSPVEWRIYVMNGRIEGASLYYPHAPITIEQARTTYSLNACIEMARKILATMHGHRLFPHVPKYVYHEHKIDLRDIHCTLDFLVTESGDPVFLEGGPAHLRQPDLGAHPCNFAMFPPRGVALGEGVIAYEPPDLSELPLAPILPPREWVFRQQPSAFGLRCPNHPDAEAQWSEYRSHIWCEDCQKDIPMDDPTFRTHPNTDLSALNMFTGETR</sequence>
<dbReference type="EMBL" id="BDES01000099">
    <property type="protein sequence ID" value="GCD54490.1"/>
    <property type="molecule type" value="Genomic_DNA"/>
</dbReference>
<gene>
    <name evidence="1" type="ORF">NBRC3188_3187</name>
</gene>
<dbReference type="Proteomes" id="UP000287300">
    <property type="component" value="Unassembled WGS sequence"/>
</dbReference>
<name>A0A401WZ76_ACEPA</name>
<evidence type="ECO:0000313" key="2">
    <source>
        <dbReference type="Proteomes" id="UP000287300"/>
    </source>
</evidence>
<protein>
    <submittedName>
        <fullName evidence="1">Uncharacterized protein</fullName>
    </submittedName>
</protein>
<dbReference type="AlphaFoldDB" id="A0A401WZ76"/>
<evidence type="ECO:0000313" key="1">
    <source>
        <dbReference type="EMBL" id="GCD54490.1"/>
    </source>
</evidence>
<accession>A0A401WZ76</accession>